<evidence type="ECO:0000259" key="3">
    <source>
        <dbReference type="Pfam" id="PF03816"/>
    </source>
</evidence>
<dbReference type="RefSeq" id="WP_306834696.1">
    <property type="nucleotide sequence ID" value="NZ_JAUSRA010000001.1"/>
</dbReference>
<reference evidence="4 5" key="1">
    <citation type="submission" date="2023-07" db="EMBL/GenBank/DDBJ databases">
        <title>Sequencing the genomes of 1000 actinobacteria strains.</title>
        <authorList>
            <person name="Klenk H.-P."/>
        </authorList>
    </citation>
    <scope>NUCLEOTIDE SEQUENCE [LARGE SCALE GENOMIC DNA]</scope>
    <source>
        <strain evidence="4 5">DSM 44710</strain>
    </source>
</reference>
<dbReference type="EMBL" id="JAUSRA010000001">
    <property type="protein sequence ID" value="MDP9797393.1"/>
    <property type="molecule type" value="Genomic_DNA"/>
</dbReference>
<dbReference type="Gene3D" id="3.40.630.190">
    <property type="entry name" value="LCP protein"/>
    <property type="match status" value="1"/>
</dbReference>
<name>A0ABT9N121_9ACTN</name>
<evidence type="ECO:0000256" key="1">
    <source>
        <dbReference type="ARBA" id="ARBA00006068"/>
    </source>
</evidence>
<gene>
    <name evidence="4" type="ORF">J2S43_005905</name>
</gene>
<evidence type="ECO:0000256" key="2">
    <source>
        <dbReference type="SAM" id="Phobius"/>
    </source>
</evidence>
<proteinExistence type="inferred from homology"/>
<protein>
    <submittedName>
        <fullName evidence="4">LCP family protein required for cell wall assembly</fullName>
    </submittedName>
</protein>
<keyword evidence="2" id="KW-1133">Transmembrane helix</keyword>
<sequence>MTAGTTTQPRWVRFCVFLGVVLLVLSGLVIIGVSVIEERYSGRVVTADLFGDTDDFAPLAVATPGGGVRVLNSESAPDVDLDGPLDLLLVGIDPRPNEEPRPPLADAIMVLHVDAAHEHAYLFSLPRDLIVDIPAFAKAGYRGGSGKINGAMAYGSRVVDTGGLDNAQGFQLLARTVVGRTGIPRFEAGAILDFGGFEAVVDALGGVDMYVDERTLSIHRAPNGTLRPGWGPQKAYEVGEQHMNGWEALDFVRQRKSLAEGDYARQRHQKQFLKAVLAQATDSGLLTDPLRLDRVLRAAGESLTFSGRGHDLLDYVVALRHLRPDDLTTVQLPGAAVGRGAGYRGEELLPVADDFFAAVAADRVAEYLSEHPELAS</sequence>
<dbReference type="NCBIfam" id="TIGR00350">
    <property type="entry name" value="lytR_cpsA_psr"/>
    <property type="match status" value="1"/>
</dbReference>
<dbReference type="InterPro" id="IPR004474">
    <property type="entry name" value="LytR_CpsA_psr"/>
</dbReference>
<dbReference type="PANTHER" id="PTHR33392">
    <property type="entry name" value="POLYISOPRENYL-TEICHOIC ACID--PEPTIDOGLYCAN TEICHOIC ACID TRANSFERASE TAGU"/>
    <property type="match status" value="1"/>
</dbReference>
<feature type="transmembrane region" description="Helical" evidence="2">
    <location>
        <begin position="12"/>
        <end position="36"/>
    </location>
</feature>
<accession>A0ABT9N121</accession>
<feature type="domain" description="Cell envelope-related transcriptional attenuator" evidence="3">
    <location>
        <begin position="105"/>
        <end position="280"/>
    </location>
</feature>
<evidence type="ECO:0000313" key="5">
    <source>
        <dbReference type="Proteomes" id="UP001240984"/>
    </source>
</evidence>
<evidence type="ECO:0000313" key="4">
    <source>
        <dbReference type="EMBL" id="MDP9797393.1"/>
    </source>
</evidence>
<keyword evidence="5" id="KW-1185">Reference proteome</keyword>
<dbReference type="PANTHER" id="PTHR33392:SF6">
    <property type="entry name" value="POLYISOPRENYL-TEICHOIC ACID--PEPTIDOGLYCAN TEICHOIC ACID TRANSFERASE TAGU"/>
    <property type="match status" value="1"/>
</dbReference>
<dbReference type="Pfam" id="PF03816">
    <property type="entry name" value="LytR_cpsA_psr"/>
    <property type="match status" value="1"/>
</dbReference>
<dbReference type="InterPro" id="IPR050922">
    <property type="entry name" value="LytR/CpsA/Psr_CW_biosynth"/>
</dbReference>
<comment type="caution">
    <text evidence="4">The sequence shown here is derived from an EMBL/GenBank/DDBJ whole genome shotgun (WGS) entry which is preliminary data.</text>
</comment>
<comment type="similarity">
    <text evidence="1">Belongs to the LytR/CpsA/Psr (LCP) family.</text>
</comment>
<keyword evidence="2" id="KW-0472">Membrane</keyword>
<organism evidence="4 5">
    <name type="scientific">Catenuloplanes nepalensis</name>
    <dbReference type="NCBI Taxonomy" id="587533"/>
    <lineage>
        <taxon>Bacteria</taxon>
        <taxon>Bacillati</taxon>
        <taxon>Actinomycetota</taxon>
        <taxon>Actinomycetes</taxon>
        <taxon>Micromonosporales</taxon>
        <taxon>Micromonosporaceae</taxon>
        <taxon>Catenuloplanes</taxon>
    </lineage>
</organism>
<dbReference type="Proteomes" id="UP001240984">
    <property type="component" value="Unassembled WGS sequence"/>
</dbReference>
<keyword evidence="2" id="KW-0812">Transmembrane</keyword>